<organism evidence="1">
    <name type="scientific">marine metagenome</name>
    <dbReference type="NCBI Taxonomy" id="408172"/>
    <lineage>
        <taxon>unclassified sequences</taxon>
        <taxon>metagenomes</taxon>
        <taxon>ecological metagenomes</taxon>
    </lineage>
</organism>
<name>A0A381P5L7_9ZZZZ</name>
<feature type="non-terminal residue" evidence="1">
    <location>
        <position position="1"/>
    </location>
</feature>
<dbReference type="AlphaFoldDB" id="A0A381P5L7"/>
<sequence>VAEEFPVPLQNVGHYLGYDDFRVCFEFVQGRSHRVAQAQTTYENPDIRMVSELLTSEFGQKLFGTMGLAVHELLIIRFYRELIASLIQPKLSPVPGRFCFAEKLPRNHLCSCCMIFA</sequence>
<gene>
    <name evidence="1" type="ORF">METZ01_LOCUS14453</name>
</gene>
<accession>A0A381P5L7</accession>
<dbReference type="EMBL" id="UINC01000814">
    <property type="protein sequence ID" value="SUZ61599.1"/>
    <property type="molecule type" value="Genomic_DNA"/>
</dbReference>
<proteinExistence type="predicted"/>
<protein>
    <submittedName>
        <fullName evidence="1">Uncharacterized protein</fullName>
    </submittedName>
</protein>
<reference evidence="1" key="1">
    <citation type="submission" date="2018-05" db="EMBL/GenBank/DDBJ databases">
        <authorList>
            <person name="Lanie J.A."/>
            <person name="Ng W.-L."/>
            <person name="Kazmierczak K.M."/>
            <person name="Andrzejewski T.M."/>
            <person name="Davidsen T.M."/>
            <person name="Wayne K.J."/>
            <person name="Tettelin H."/>
            <person name="Glass J.I."/>
            <person name="Rusch D."/>
            <person name="Podicherti R."/>
            <person name="Tsui H.-C.T."/>
            <person name="Winkler M.E."/>
        </authorList>
    </citation>
    <scope>NUCLEOTIDE SEQUENCE</scope>
</reference>
<evidence type="ECO:0000313" key="1">
    <source>
        <dbReference type="EMBL" id="SUZ61599.1"/>
    </source>
</evidence>